<dbReference type="EMBL" id="VWVM01000004">
    <property type="protein sequence ID" value="KAA6126673.1"/>
    <property type="molecule type" value="Genomic_DNA"/>
</dbReference>
<dbReference type="AlphaFoldDB" id="A0AB34CK15"/>
<evidence type="ECO:0008006" key="3">
    <source>
        <dbReference type="Google" id="ProtNLM"/>
    </source>
</evidence>
<dbReference type="RefSeq" id="WP_150011741.1">
    <property type="nucleotide sequence ID" value="NZ_VWVM01000004.1"/>
</dbReference>
<keyword evidence="2" id="KW-1185">Reference proteome</keyword>
<gene>
    <name evidence="1" type="ORF">F3I20_06300</name>
</gene>
<sequence>MPVIPNVMRIAAFFPVILLTGCSTLLPLNYTDYEGKDAATVVAINPEGFVGTFYLSVYEKKGNCYDRVDRHQLESNLIPSAGRVMTAKVKPGRLMAFQQLNTIMSDYDTQGKKTRFPESYLLSQWVPFIPQPGKRYFLDTKYGPREISADYSITVHSDPARIASDFKTLPQNNWDARNRCQHLIGGS</sequence>
<evidence type="ECO:0000313" key="1">
    <source>
        <dbReference type="EMBL" id="KAA6126673.1"/>
    </source>
</evidence>
<organism evidence="1 2">
    <name type="scientific">Candidatus Pantoea gossypiicola</name>
    <dbReference type="NCBI Taxonomy" id="2608008"/>
    <lineage>
        <taxon>Bacteria</taxon>
        <taxon>Pseudomonadati</taxon>
        <taxon>Pseudomonadota</taxon>
        <taxon>Gammaproteobacteria</taxon>
        <taxon>Enterobacterales</taxon>
        <taxon>Erwiniaceae</taxon>
        <taxon>Pantoea</taxon>
    </lineage>
</organism>
<evidence type="ECO:0000313" key="2">
    <source>
        <dbReference type="Proteomes" id="UP000324255"/>
    </source>
</evidence>
<proteinExistence type="predicted"/>
<accession>A0AB34CK15</accession>
<protein>
    <recommendedName>
        <fullName evidence="3">Lipoprotein</fullName>
    </recommendedName>
</protein>
<dbReference type="Proteomes" id="UP000324255">
    <property type="component" value="Unassembled WGS sequence"/>
</dbReference>
<comment type="caution">
    <text evidence="1">The sequence shown here is derived from an EMBL/GenBank/DDBJ whole genome shotgun (WGS) entry which is preliminary data.</text>
</comment>
<reference evidence="1 2" key="1">
    <citation type="submission" date="2019-09" db="EMBL/GenBank/DDBJ databases">
        <title>Genomic diversity of phyloplane-associated Pantoea species in Pakistan cotton crop.</title>
        <authorList>
            <person name="Tufail M.R."/>
            <person name="Cook D.R."/>
        </authorList>
    </citation>
    <scope>NUCLEOTIDE SEQUENCE [LARGE SCALE GENOMIC DNA]</scope>
    <source>
        <strain evidence="1 2">B_8</strain>
    </source>
</reference>
<name>A0AB34CK15_9GAMM</name>